<keyword evidence="8" id="KW-1185">Reference proteome</keyword>
<evidence type="ECO:0000256" key="2">
    <source>
        <dbReference type="ARBA" id="ARBA00012544"/>
    </source>
</evidence>
<accession>A0AA39IIW1</accession>
<dbReference type="GO" id="GO:0015020">
    <property type="term" value="F:glucuronosyltransferase activity"/>
    <property type="evidence" value="ECO:0007669"/>
    <property type="project" value="UniProtKB-EC"/>
</dbReference>
<keyword evidence="6" id="KW-0812">Transmembrane</keyword>
<evidence type="ECO:0000256" key="4">
    <source>
        <dbReference type="ARBA" id="ARBA00022679"/>
    </source>
</evidence>
<keyword evidence="6" id="KW-0472">Membrane</keyword>
<comment type="similarity">
    <text evidence="1">Belongs to the UDP-glycosyltransferase family.</text>
</comment>
<sequence>MTSIARDLHVDSPNPNHPAADVLQMMCPTWLVFLSLLGSVSAYRFLFFATCYARSHIQFAGKLVDVLVDSGHTVDLVKLNYNPTVPTNGTTKARRIFEVNPLNGEGSYWMEMAHLDSPFVRNGRKVSVECFNKASAQFCEAALADNDLLKTLRAEKYDAGFTMVYEPCPFGIFHLLDIKPVFGFMATAMPNAVPRAFHLPSPSSYVPNILRNDGEYRMSFYSRLVHSINQINDYYFDIPMNVYVVSQVFKKKFGHDFPQLESLEAEMSMAFLNAEKVTDAARPITHKIQHIGGIQAQTPKPLPKEFEAIYSHSANGVVLFSFGSLFNTSLIPDPIKQAFLKAFAKFPQYTFLWKYDEAETDSEMVKNHTNVILTKWMPQFDLLSDKRTIAFISHLGQNSFLETTNAGTPIIAVPLFVDQLYNSAMALDKGLGVRLDRFNLTEESITEALSEVLFNPKYRANAAKISKMLRSQPFSARDVFVRNVEYVVENPEVGAHFQLPSVEMPFWKEHSLDIVGFVLLCAVFLVASVVFAVWRLSRALLFLPKRKCD</sequence>
<comment type="caution">
    <text evidence="7">The sequence shown here is derived from an EMBL/GenBank/DDBJ whole genome shotgun (WGS) entry which is preliminary data.</text>
</comment>
<dbReference type="SUPFAM" id="SSF53756">
    <property type="entry name" value="UDP-Glycosyltransferase/glycogen phosphorylase"/>
    <property type="match status" value="1"/>
</dbReference>
<reference evidence="7" key="1">
    <citation type="submission" date="2023-06" db="EMBL/GenBank/DDBJ databases">
        <title>Genomic analysis of the entomopathogenic nematode Steinernema hermaphroditum.</title>
        <authorList>
            <person name="Schwarz E.M."/>
            <person name="Heppert J.K."/>
            <person name="Baniya A."/>
            <person name="Schwartz H.T."/>
            <person name="Tan C.-H."/>
            <person name="Antoshechkin I."/>
            <person name="Sternberg P.W."/>
            <person name="Goodrich-Blair H."/>
            <person name="Dillman A.R."/>
        </authorList>
    </citation>
    <scope>NUCLEOTIDE SEQUENCE</scope>
    <source>
        <strain evidence="7">PS9179</strain>
        <tissue evidence="7">Whole animal</tissue>
    </source>
</reference>
<dbReference type="Gene3D" id="3.40.50.2000">
    <property type="entry name" value="Glycogen Phosphorylase B"/>
    <property type="match status" value="1"/>
</dbReference>
<dbReference type="EC" id="2.4.1.17" evidence="2"/>
<name>A0AA39IIW1_9BILA</name>
<evidence type="ECO:0000313" key="8">
    <source>
        <dbReference type="Proteomes" id="UP001175271"/>
    </source>
</evidence>
<evidence type="ECO:0000256" key="6">
    <source>
        <dbReference type="SAM" id="Phobius"/>
    </source>
</evidence>
<evidence type="ECO:0000256" key="3">
    <source>
        <dbReference type="ARBA" id="ARBA00022676"/>
    </source>
</evidence>
<dbReference type="Pfam" id="PF00201">
    <property type="entry name" value="UDPGT"/>
    <property type="match status" value="1"/>
</dbReference>
<evidence type="ECO:0000256" key="5">
    <source>
        <dbReference type="ARBA" id="ARBA00047475"/>
    </source>
</evidence>
<evidence type="ECO:0000313" key="7">
    <source>
        <dbReference type="EMBL" id="KAK0424033.1"/>
    </source>
</evidence>
<dbReference type="InterPro" id="IPR002213">
    <property type="entry name" value="UDP_glucos_trans"/>
</dbReference>
<organism evidence="7 8">
    <name type="scientific">Steinernema hermaphroditum</name>
    <dbReference type="NCBI Taxonomy" id="289476"/>
    <lineage>
        <taxon>Eukaryota</taxon>
        <taxon>Metazoa</taxon>
        <taxon>Ecdysozoa</taxon>
        <taxon>Nematoda</taxon>
        <taxon>Chromadorea</taxon>
        <taxon>Rhabditida</taxon>
        <taxon>Tylenchina</taxon>
        <taxon>Panagrolaimomorpha</taxon>
        <taxon>Strongyloidoidea</taxon>
        <taxon>Steinernematidae</taxon>
        <taxon>Steinernema</taxon>
    </lineage>
</organism>
<protein>
    <recommendedName>
        <fullName evidence="2">glucuronosyltransferase</fullName>
        <ecNumber evidence="2">2.4.1.17</ecNumber>
    </recommendedName>
</protein>
<gene>
    <name evidence="7" type="ORF">QR680_008467</name>
</gene>
<dbReference type="FunFam" id="3.40.50.2000:FF:000021">
    <property type="entry name" value="UDP-glucuronosyltransferase"/>
    <property type="match status" value="1"/>
</dbReference>
<dbReference type="PANTHER" id="PTHR48043:SF154">
    <property type="entry name" value="GLUCURONOSYLTRANSFERASE"/>
    <property type="match status" value="1"/>
</dbReference>
<dbReference type="AlphaFoldDB" id="A0AA39IIW1"/>
<dbReference type="EMBL" id="JAUCMV010000001">
    <property type="protein sequence ID" value="KAK0424033.1"/>
    <property type="molecule type" value="Genomic_DNA"/>
</dbReference>
<keyword evidence="3" id="KW-0328">Glycosyltransferase</keyword>
<dbReference type="CDD" id="cd03784">
    <property type="entry name" value="GT1_Gtf-like"/>
    <property type="match status" value="1"/>
</dbReference>
<proteinExistence type="inferred from homology"/>
<comment type="catalytic activity">
    <reaction evidence="5">
        <text>glucuronate acceptor + UDP-alpha-D-glucuronate = acceptor beta-D-glucuronoside + UDP + H(+)</text>
        <dbReference type="Rhea" id="RHEA:21032"/>
        <dbReference type="ChEBI" id="CHEBI:15378"/>
        <dbReference type="ChEBI" id="CHEBI:58052"/>
        <dbReference type="ChEBI" id="CHEBI:58223"/>
        <dbReference type="ChEBI" id="CHEBI:132367"/>
        <dbReference type="ChEBI" id="CHEBI:132368"/>
        <dbReference type="EC" id="2.4.1.17"/>
    </reaction>
</comment>
<dbReference type="InterPro" id="IPR050271">
    <property type="entry name" value="UDP-glycosyltransferase"/>
</dbReference>
<keyword evidence="6" id="KW-1133">Transmembrane helix</keyword>
<evidence type="ECO:0000256" key="1">
    <source>
        <dbReference type="ARBA" id="ARBA00009995"/>
    </source>
</evidence>
<feature type="transmembrane region" description="Helical" evidence="6">
    <location>
        <begin position="30"/>
        <end position="53"/>
    </location>
</feature>
<keyword evidence="4" id="KW-0808">Transferase</keyword>
<dbReference type="PANTHER" id="PTHR48043">
    <property type="entry name" value="EG:EG0003.4 PROTEIN-RELATED"/>
    <property type="match status" value="1"/>
</dbReference>
<dbReference type="Proteomes" id="UP001175271">
    <property type="component" value="Unassembled WGS sequence"/>
</dbReference>
<feature type="transmembrane region" description="Helical" evidence="6">
    <location>
        <begin position="514"/>
        <end position="534"/>
    </location>
</feature>